<accession>A0AAQ4EDI3</accession>
<feature type="chain" id="PRO_5043037058" description="Secreted protein" evidence="1">
    <location>
        <begin position="21"/>
        <end position="214"/>
    </location>
</feature>
<evidence type="ECO:0000256" key="1">
    <source>
        <dbReference type="SAM" id="SignalP"/>
    </source>
</evidence>
<evidence type="ECO:0000313" key="2">
    <source>
        <dbReference type="EMBL" id="KAK8772816.1"/>
    </source>
</evidence>
<dbReference type="EMBL" id="JARKHS020017752">
    <property type="protein sequence ID" value="KAK8772816.1"/>
    <property type="molecule type" value="Genomic_DNA"/>
</dbReference>
<feature type="non-terminal residue" evidence="2">
    <location>
        <position position="214"/>
    </location>
</feature>
<keyword evidence="3" id="KW-1185">Reference proteome</keyword>
<feature type="signal peptide" evidence="1">
    <location>
        <begin position="1"/>
        <end position="20"/>
    </location>
</feature>
<dbReference type="Proteomes" id="UP001321473">
    <property type="component" value="Unassembled WGS sequence"/>
</dbReference>
<evidence type="ECO:0000313" key="3">
    <source>
        <dbReference type="Proteomes" id="UP001321473"/>
    </source>
</evidence>
<reference evidence="2 3" key="1">
    <citation type="journal article" date="2023" name="Arcadia Sci">
        <title>De novo assembly of a long-read Amblyomma americanum tick genome.</title>
        <authorList>
            <person name="Chou S."/>
            <person name="Poskanzer K.E."/>
            <person name="Rollins M."/>
            <person name="Thuy-Boun P.S."/>
        </authorList>
    </citation>
    <scope>NUCLEOTIDE SEQUENCE [LARGE SCALE GENOMIC DNA]</scope>
    <source>
        <strain evidence="2">F_SG_1</strain>
        <tissue evidence="2">Salivary glands</tissue>
    </source>
</reference>
<keyword evidence="1" id="KW-0732">Signal</keyword>
<sequence>MKAEFFLLCIIIVIIGNSYGAYNYHPGTTFCYPDPRNRPLLSCYSQCYLTGGRYYFVVHRNGIPCFFNKYGRWTRGQCSEGVCTDQPNPRPRPCDNVYRGEGYASNCSYVCSQGSYRTHLVHYRDKTACIHTNEKGQPIGSPGVCKAGKCITYDELGESQLRAAAQRIFGQKYHKCENKENYAKIVLQDCRHYCKTDAGLFFGYYGSGYNNACF</sequence>
<proteinExistence type="predicted"/>
<organism evidence="2 3">
    <name type="scientific">Amblyomma americanum</name>
    <name type="common">Lone star tick</name>
    <dbReference type="NCBI Taxonomy" id="6943"/>
    <lineage>
        <taxon>Eukaryota</taxon>
        <taxon>Metazoa</taxon>
        <taxon>Ecdysozoa</taxon>
        <taxon>Arthropoda</taxon>
        <taxon>Chelicerata</taxon>
        <taxon>Arachnida</taxon>
        <taxon>Acari</taxon>
        <taxon>Parasitiformes</taxon>
        <taxon>Ixodida</taxon>
        <taxon>Ixodoidea</taxon>
        <taxon>Ixodidae</taxon>
        <taxon>Amblyomminae</taxon>
        <taxon>Amblyomma</taxon>
    </lineage>
</organism>
<protein>
    <recommendedName>
        <fullName evidence="4">Secreted protein</fullName>
    </recommendedName>
</protein>
<name>A0AAQ4EDI3_AMBAM</name>
<evidence type="ECO:0008006" key="4">
    <source>
        <dbReference type="Google" id="ProtNLM"/>
    </source>
</evidence>
<comment type="caution">
    <text evidence="2">The sequence shown here is derived from an EMBL/GenBank/DDBJ whole genome shotgun (WGS) entry which is preliminary data.</text>
</comment>
<gene>
    <name evidence="2" type="ORF">V5799_012651</name>
</gene>
<dbReference type="AlphaFoldDB" id="A0AAQ4EDI3"/>